<evidence type="ECO:0000259" key="3">
    <source>
        <dbReference type="PROSITE" id="PS50943"/>
    </source>
</evidence>
<dbReference type="SUPFAM" id="SSF48452">
    <property type="entry name" value="TPR-like"/>
    <property type="match status" value="2"/>
</dbReference>
<accession>A0A7W2AJ71</accession>
<feature type="domain" description="HTH cro/C1-type" evidence="3">
    <location>
        <begin position="13"/>
        <end position="68"/>
    </location>
</feature>
<dbReference type="Gene3D" id="1.25.40.10">
    <property type="entry name" value="Tetratricopeptide repeat domain"/>
    <property type="match status" value="2"/>
</dbReference>
<dbReference type="CDD" id="cd00093">
    <property type="entry name" value="HTH_XRE"/>
    <property type="match status" value="1"/>
</dbReference>
<dbReference type="EMBL" id="JACEIP010000025">
    <property type="protein sequence ID" value="MBA4544005.1"/>
    <property type="molecule type" value="Genomic_DNA"/>
</dbReference>
<evidence type="ECO:0000256" key="1">
    <source>
        <dbReference type="PROSITE-ProRule" id="PRU00339"/>
    </source>
</evidence>
<sequence length="476" mass="55759">MNRVDRIEFGKFIRQVRKSKDLRQSDLVDSFLSQTVLSNIESGKGQVSEDKMKYVLKKLGLKENISEFYIHEKEKEQKNQENSLMEELKLKLISIENIIDLANCEEGLDHLREFPIPQKHAYHAIIEYLKGKCYFKKKNWKKSYNHFFNAIHLIDRQFPEMKYTNLKSACYQDLSTIEYVQNNFNQALRYTEEAEKYFIENGERKYCKHLILISKVIYLEKLNRLGDAQAILDELSINNHSSSTTNLYISESKESALNMYEMQAKLLFKSKRFPQAINYALKGIELARIDKMYERSLELWTTLGSIYIEMSKLSMAECCFTTALKLKKKITKEYLLAYVYSQLGKLYYKQGDIKLSEKEFLESLKYSRKTNDVFLEIQALMGLGKCNISINKHDKALDYLNEALKLAKQHAFTDQKNELLLITASFLREIGDPTFKNYALDFFYSYAETFNKGGEVLMLNEFEINKRRSAGDPPNT</sequence>
<dbReference type="AlphaFoldDB" id="A0A7W2AJ71"/>
<dbReference type="SMART" id="SM00028">
    <property type="entry name" value="TPR"/>
    <property type="match status" value="6"/>
</dbReference>
<organism evidence="4 5">
    <name type="scientific">Thermoactinomyces daqus</name>
    <dbReference type="NCBI Taxonomy" id="1329516"/>
    <lineage>
        <taxon>Bacteria</taxon>
        <taxon>Bacillati</taxon>
        <taxon>Bacillota</taxon>
        <taxon>Bacilli</taxon>
        <taxon>Bacillales</taxon>
        <taxon>Thermoactinomycetaceae</taxon>
        <taxon>Thermoactinomyces</taxon>
    </lineage>
</organism>
<comment type="caution">
    <text evidence="4">The sequence shown here is derived from an EMBL/GenBank/DDBJ whole genome shotgun (WGS) entry which is preliminary data.</text>
</comment>
<keyword evidence="5" id="KW-1185">Reference proteome</keyword>
<dbReference type="InterPro" id="IPR001387">
    <property type="entry name" value="Cro/C1-type_HTH"/>
</dbReference>
<keyword evidence="2" id="KW-0175">Coiled coil</keyword>
<dbReference type="Proteomes" id="UP000530514">
    <property type="component" value="Unassembled WGS sequence"/>
</dbReference>
<dbReference type="PROSITE" id="PS50005">
    <property type="entry name" value="TPR"/>
    <property type="match status" value="3"/>
</dbReference>
<protein>
    <submittedName>
        <fullName evidence="4">Helix-turn-helix transcriptional regulator</fullName>
    </submittedName>
</protein>
<feature type="repeat" description="TPR" evidence="1">
    <location>
        <begin position="297"/>
        <end position="330"/>
    </location>
</feature>
<dbReference type="InterPro" id="IPR011990">
    <property type="entry name" value="TPR-like_helical_dom_sf"/>
</dbReference>
<feature type="coiled-coil region" evidence="2">
    <location>
        <begin position="71"/>
        <end position="105"/>
    </location>
</feature>
<dbReference type="GO" id="GO:0003677">
    <property type="term" value="F:DNA binding"/>
    <property type="evidence" value="ECO:0007669"/>
    <property type="project" value="InterPro"/>
</dbReference>
<dbReference type="RefSeq" id="WP_033100814.1">
    <property type="nucleotide sequence ID" value="NZ_JACEIP010000025.1"/>
</dbReference>
<feature type="repeat" description="TPR" evidence="1">
    <location>
        <begin position="377"/>
        <end position="410"/>
    </location>
</feature>
<dbReference type="SMART" id="SM00530">
    <property type="entry name" value="HTH_XRE"/>
    <property type="match status" value="1"/>
</dbReference>
<dbReference type="InterPro" id="IPR010982">
    <property type="entry name" value="Lambda_DNA-bd_dom_sf"/>
</dbReference>
<dbReference type="PROSITE" id="PS50943">
    <property type="entry name" value="HTH_CROC1"/>
    <property type="match status" value="1"/>
</dbReference>
<proteinExistence type="predicted"/>
<dbReference type="OrthoDB" id="2985470at2"/>
<evidence type="ECO:0000313" key="5">
    <source>
        <dbReference type="Proteomes" id="UP000530514"/>
    </source>
</evidence>
<dbReference type="InterPro" id="IPR019734">
    <property type="entry name" value="TPR_rpt"/>
</dbReference>
<keyword evidence="1" id="KW-0802">TPR repeat</keyword>
<feature type="repeat" description="TPR" evidence="1">
    <location>
        <begin position="337"/>
        <end position="370"/>
    </location>
</feature>
<dbReference type="SUPFAM" id="SSF47413">
    <property type="entry name" value="lambda repressor-like DNA-binding domains"/>
    <property type="match status" value="1"/>
</dbReference>
<evidence type="ECO:0000256" key="2">
    <source>
        <dbReference type="SAM" id="Coils"/>
    </source>
</evidence>
<dbReference type="Pfam" id="PF13181">
    <property type="entry name" value="TPR_8"/>
    <property type="match status" value="1"/>
</dbReference>
<dbReference type="Gene3D" id="1.10.260.40">
    <property type="entry name" value="lambda repressor-like DNA-binding domains"/>
    <property type="match status" value="1"/>
</dbReference>
<dbReference type="Pfam" id="PF13424">
    <property type="entry name" value="TPR_12"/>
    <property type="match status" value="1"/>
</dbReference>
<name>A0A7W2AJ71_9BACL</name>
<gene>
    <name evidence="4" type="ORF">H1164_14040</name>
</gene>
<evidence type="ECO:0000313" key="4">
    <source>
        <dbReference type="EMBL" id="MBA4544005.1"/>
    </source>
</evidence>
<reference evidence="4 5" key="1">
    <citation type="submission" date="2020-07" db="EMBL/GenBank/DDBJ databases">
        <authorList>
            <person name="Feng H."/>
        </authorList>
    </citation>
    <scope>NUCLEOTIDE SEQUENCE [LARGE SCALE GENOMIC DNA]</scope>
    <source>
        <strain evidence="5">s-11</strain>
    </source>
</reference>